<reference evidence="2 3" key="1">
    <citation type="submission" date="2018-06" db="EMBL/GenBank/DDBJ databases">
        <authorList>
            <consortium name="Pathogen Informatics"/>
            <person name="Doyle S."/>
        </authorList>
    </citation>
    <scope>NUCLEOTIDE SEQUENCE [LARGE SCALE GENOMIC DNA]</scope>
    <source>
        <strain evidence="2 3">NCTC10661</strain>
    </source>
</reference>
<feature type="compositionally biased region" description="Polar residues" evidence="1">
    <location>
        <begin position="46"/>
        <end position="56"/>
    </location>
</feature>
<proteinExistence type="predicted"/>
<evidence type="ECO:0000256" key="1">
    <source>
        <dbReference type="SAM" id="MobiDB-lite"/>
    </source>
</evidence>
<feature type="region of interest" description="Disordered" evidence="1">
    <location>
        <begin position="189"/>
        <end position="227"/>
    </location>
</feature>
<dbReference type="AlphaFoldDB" id="A0AAE8T5V3"/>
<dbReference type="Proteomes" id="UP000250416">
    <property type="component" value="Unassembled WGS sequence"/>
</dbReference>
<organism evidence="2 3">
    <name type="scientific">Burkholderia cepacia</name>
    <name type="common">Pseudomonas cepacia</name>
    <dbReference type="NCBI Taxonomy" id="292"/>
    <lineage>
        <taxon>Bacteria</taxon>
        <taxon>Pseudomonadati</taxon>
        <taxon>Pseudomonadota</taxon>
        <taxon>Betaproteobacteria</taxon>
        <taxon>Burkholderiales</taxon>
        <taxon>Burkholderiaceae</taxon>
        <taxon>Burkholderia</taxon>
        <taxon>Burkholderia cepacia complex</taxon>
    </lineage>
</organism>
<protein>
    <submittedName>
        <fullName evidence="2">Uncharacterized protein</fullName>
    </submittedName>
</protein>
<gene>
    <name evidence="2" type="ORF">NCTC10661_05714</name>
</gene>
<comment type="caution">
    <text evidence="2">The sequence shown here is derived from an EMBL/GenBank/DDBJ whole genome shotgun (WGS) entry which is preliminary data.</text>
</comment>
<feature type="region of interest" description="Disordered" evidence="1">
    <location>
        <begin position="22"/>
        <end position="56"/>
    </location>
</feature>
<accession>A0AAE8T5V3</accession>
<name>A0AAE8T5V3_BURCE</name>
<dbReference type="EMBL" id="UARD01000037">
    <property type="protein sequence ID" value="SQA56829.1"/>
    <property type="molecule type" value="Genomic_DNA"/>
</dbReference>
<sequence>MTAPRTSDDAARKVTVYGACTASRSHPLTVPPGRGRNNGGEPGFRSGSTGAALSGSIGASTLPPQASCLGRCTRGQPVVCSGMPAASTSSKSVRKFASRKRRLNQLVAALDLRYGWNSGNGARRSMCIQPRAAVVAGFSEPRFCVEARGGFEAARWQAGRPQRRPTRMLRMAMRRIESAARAKVATIALEESRSRNPRSPGTLARGPAPHRAMRPLPAREIFSSAGE</sequence>
<evidence type="ECO:0000313" key="3">
    <source>
        <dbReference type="Proteomes" id="UP000250416"/>
    </source>
</evidence>
<evidence type="ECO:0000313" key="2">
    <source>
        <dbReference type="EMBL" id="SQA56829.1"/>
    </source>
</evidence>